<dbReference type="GO" id="GO:0006355">
    <property type="term" value="P:regulation of DNA-templated transcription"/>
    <property type="evidence" value="ECO:0007669"/>
    <property type="project" value="TreeGrafter"/>
</dbReference>
<evidence type="ECO:0000313" key="9">
    <source>
        <dbReference type="Proteomes" id="UP000199039"/>
    </source>
</evidence>
<dbReference type="GO" id="GO:0005829">
    <property type="term" value="C:cytosol"/>
    <property type="evidence" value="ECO:0007669"/>
    <property type="project" value="TreeGrafter"/>
</dbReference>
<keyword evidence="2" id="KW-0902">Two-component regulatory system</keyword>
<sequence length="133" mass="14544">MQMESTERRVAVIIEDDADIRHLLESVLTGAGFHVVATGNGLDGIAAVRTHDPLLTTLDVSMPGIDGLETARRIREFSPTHLVMISARTSEGDALRGLEAGADEYLTKPFRPRELRARIEAALRNPRAARSTL</sequence>
<dbReference type="OrthoDB" id="3197131at2"/>
<dbReference type="PANTHER" id="PTHR48111">
    <property type="entry name" value="REGULATOR OF RPOS"/>
    <property type="match status" value="1"/>
</dbReference>
<dbReference type="PROSITE" id="PS50110">
    <property type="entry name" value="RESPONSE_REGULATORY"/>
    <property type="match status" value="1"/>
</dbReference>
<accession>A0A1G6H6K5</accession>
<dbReference type="EMBL" id="FMYH01000001">
    <property type="protein sequence ID" value="SDB89861.1"/>
    <property type="molecule type" value="Genomic_DNA"/>
</dbReference>
<gene>
    <name evidence="8" type="ORF">SAMN05216410_0784</name>
</gene>
<keyword evidence="4" id="KW-0238">DNA-binding</keyword>
<dbReference type="AlphaFoldDB" id="A0A1G6H6K5"/>
<evidence type="ECO:0000256" key="3">
    <source>
        <dbReference type="ARBA" id="ARBA00023015"/>
    </source>
</evidence>
<dbReference type="InterPro" id="IPR001789">
    <property type="entry name" value="Sig_transdc_resp-reg_receiver"/>
</dbReference>
<organism evidence="8 9">
    <name type="scientific">Sanguibacter gelidistatuariae</name>
    <dbReference type="NCBI Taxonomy" id="1814289"/>
    <lineage>
        <taxon>Bacteria</taxon>
        <taxon>Bacillati</taxon>
        <taxon>Actinomycetota</taxon>
        <taxon>Actinomycetes</taxon>
        <taxon>Micrococcales</taxon>
        <taxon>Sanguibacteraceae</taxon>
        <taxon>Sanguibacter</taxon>
    </lineage>
</organism>
<dbReference type="SUPFAM" id="SSF52172">
    <property type="entry name" value="CheY-like"/>
    <property type="match status" value="1"/>
</dbReference>
<feature type="domain" description="Response regulatory" evidence="7">
    <location>
        <begin position="10"/>
        <end position="123"/>
    </location>
</feature>
<keyword evidence="1 6" id="KW-0597">Phosphoprotein</keyword>
<evidence type="ECO:0000256" key="4">
    <source>
        <dbReference type="ARBA" id="ARBA00023125"/>
    </source>
</evidence>
<evidence type="ECO:0000256" key="2">
    <source>
        <dbReference type="ARBA" id="ARBA00023012"/>
    </source>
</evidence>
<protein>
    <submittedName>
        <fullName evidence="8">Response regulator receiver domain-containing protein</fullName>
    </submittedName>
</protein>
<dbReference type="Gene3D" id="3.40.50.2300">
    <property type="match status" value="1"/>
</dbReference>
<evidence type="ECO:0000256" key="1">
    <source>
        <dbReference type="ARBA" id="ARBA00022553"/>
    </source>
</evidence>
<dbReference type="STRING" id="1814289.SAMN05216410_0784"/>
<dbReference type="Pfam" id="PF00072">
    <property type="entry name" value="Response_reg"/>
    <property type="match status" value="1"/>
</dbReference>
<evidence type="ECO:0000256" key="5">
    <source>
        <dbReference type="ARBA" id="ARBA00023163"/>
    </source>
</evidence>
<dbReference type="CDD" id="cd17574">
    <property type="entry name" value="REC_OmpR"/>
    <property type="match status" value="1"/>
</dbReference>
<evidence type="ECO:0000313" key="8">
    <source>
        <dbReference type="EMBL" id="SDB89861.1"/>
    </source>
</evidence>
<proteinExistence type="predicted"/>
<dbReference type="GO" id="GO:0000976">
    <property type="term" value="F:transcription cis-regulatory region binding"/>
    <property type="evidence" value="ECO:0007669"/>
    <property type="project" value="TreeGrafter"/>
</dbReference>
<dbReference type="InterPro" id="IPR011006">
    <property type="entry name" value="CheY-like_superfamily"/>
</dbReference>
<dbReference type="Proteomes" id="UP000199039">
    <property type="component" value="Unassembled WGS sequence"/>
</dbReference>
<dbReference type="InterPro" id="IPR039420">
    <property type="entry name" value="WalR-like"/>
</dbReference>
<keyword evidence="5" id="KW-0804">Transcription</keyword>
<dbReference type="PANTHER" id="PTHR48111:SF1">
    <property type="entry name" value="TWO-COMPONENT RESPONSE REGULATOR ORR33"/>
    <property type="match status" value="1"/>
</dbReference>
<dbReference type="GO" id="GO:0032993">
    <property type="term" value="C:protein-DNA complex"/>
    <property type="evidence" value="ECO:0007669"/>
    <property type="project" value="TreeGrafter"/>
</dbReference>
<dbReference type="SMART" id="SM00448">
    <property type="entry name" value="REC"/>
    <property type="match status" value="1"/>
</dbReference>
<keyword evidence="3" id="KW-0805">Transcription regulation</keyword>
<feature type="modified residue" description="4-aspartylphosphate" evidence="6">
    <location>
        <position position="59"/>
    </location>
</feature>
<dbReference type="GO" id="GO:0000156">
    <property type="term" value="F:phosphorelay response regulator activity"/>
    <property type="evidence" value="ECO:0007669"/>
    <property type="project" value="TreeGrafter"/>
</dbReference>
<name>A0A1G6H6K5_9MICO</name>
<reference evidence="8 9" key="1">
    <citation type="submission" date="2016-09" db="EMBL/GenBank/DDBJ databases">
        <authorList>
            <person name="Capua I."/>
            <person name="De Benedictis P."/>
            <person name="Joannis T."/>
            <person name="Lombin L.H."/>
            <person name="Cattoli G."/>
        </authorList>
    </citation>
    <scope>NUCLEOTIDE SEQUENCE [LARGE SCALE GENOMIC DNA]</scope>
    <source>
        <strain evidence="8 9">ISLP-3</strain>
    </source>
</reference>
<evidence type="ECO:0000259" key="7">
    <source>
        <dbReference type="PROSITE" id="PS50110"/>
    </source>
</evidence>
<evidence type="ECO:0000256" key="6">
    <source>
        <dbReference type="PROSITE-ProRule" id="PRU00169"/>
    </source>
</evidence>
<keyword evidence="9" id="KW-1185">Reference proteome</keyword>